<name>A0A2M8WV97_9MICO</name>
<feature type="region of interest" description="Disordered" evidence="7">
    <location>
        <begin position="270"/>
        <end position="300"/>
    </location>
</feature>
<protein>
    <recommendedName>
        <fullName evidence="6">SURF1-like protein</fullName>
    </recommendedName>
</protein>
<dbReference type="CDD" id="cd06662">
    <property type="entry name" value="SURF1"/>
    <property type="match status" value="1"/>
</dbReference>
<evidence type="ECO:0000256" key="4">
    <source>
        <dbReference type="ARBA" id="ARBA00022989"/>
    </source>
</evidence>
<keyword evidence="9" id="KW-1185">Reference proteome</keyword>
<dbReference type="GO" id="GO:0005886">
    <property type="term" value="C:plasma membrane"/>
    <property type="evidence" value="ECO:0007669"/>
    <property type="project" value="UniProtKB-SubCell"/>
</dbReference>
<organism evidence="8 9">
    <name type="scientific">Luteimicrobium subarcticum</name>
    <dbReference type="NCBI Taxonomy" id="620910"/>
    <lineage>
        <taxon>Bacteria</taxon>
        <taxon>Bacillati</taxon>
        <taxon>Actinomycetota</taxon>
        <taxon>Actinomycetes</taxon>
        <taxon>Micrococcales</taxon>
        <taxon>Luteimicrobium</taxon>
    </lineage>
</organism>
<dbReference type="Pfam" id="PF02104">
    <property type="entry name" value="SURF1"/>
    <property type="match status" value="1"/>
</dbReference>
<dbReference type="PANTHER" id="PTHR23427">
    <property type="entry name" value="SURFEIT LOCUS PROTEIN"/>
    <property type="match status" value="1"/>
</dbReference>
<evidence type="ECO:0000256" key="7">
    <source>
        <dbReference type="SAM" id="MobiDB-lite"/>
    </source>
</evidence>
<proteinExistence type="inferred from homology"/>
<evidence type="ECO:0000256" key="6">
    <source>
        <dbReference type="RuleBase" id="RU363076"/>
    </source>
</evidence>
<dbReference type="InterPro" id="IPR002994">
    <property type="entry name" value="Surf1/Shy1"/>
</dbReference>
<dbReference type="OrthoDB" id="3266379at2"/>
<comment type="caution">
    <text evidence="8">The sequence shown here is derived from an EMBL/GenBank/DDBJ whole genome shotgun (WGS) entry which is preliminary data.</text>
</comment>
<comment type="similarity">
    <text evidence="2 6">Belongs to the SURF1 family.</text>
</comment>
<dbReference type="PANTHER" id="PTHR23427:SF2">
    <property type="entry name" value="SURFEIT LOCUS PROTEIN 1"/>
    <property type="match status" value="1"/>
</dbReference>
<comment type="subcellular location">
    <subcellularLocation>
        <location evidence="6">Cell membrane</location>
        <topology evidence="6">Multi-pass membrane protein</topology>
    </subcellularLocation>
    <subcellularLocation>
        <location evidence="1">Membrane</location>
    </subcellularLocation>
</comment>
<gene>
    <name evidence="8" type="ORF">CLV34_0699</name>
</gene>
<keyword evidence="3 6" id="KW-0812">Transmembrane</keyword>
<feature type="transmembrane region" description="Helical" evidence="6">
    <location>
        <begin position="241"/>
        <end position="258"/>
    </location>
</feature>
<evidence type="ECO:0000256" key="3">
    <source>
        <dbReference type="ARBA" id="ARBA00022692"/>
    </source>
</evidence>
<accession>A0A2M8WV97</accession>
<keyword evidence="5 6" id="KW-0472">Membrane</keyword>
<reference evidence="8 9" key="1">
    <citation type="submission" date="2017-11" db="EMBL/GenBank/DDBJ databases">
        <title>Genomic Encyclopedia of Archaeal and Bacterial Type Strains, Phase II (KMG-II): From Individual Species to Whole Genera.</title>
        <authorList>
            <person name="Goeker M."/>
        </authorList>
    </citation>
    <scope>NUCLEOTIDE SEQUENCE [LARGE SCALE GENOMIC DNA]</scope>
    <source>
        <strain evidence="8 9">DSM 22413</strain>
    </source>
</reference>
<dbReference type="Proteomes" id="UP000231586">
    <property type="component" value="Unassembled WGS sequence"/>
</dbReference>
<evidence type="ECO:0000256" key="1">
    <source>
        <dbReference type="ARBA" id="ARBA00004370"/>
    </source>
</evidence>
<dbReference type="AlphaFoldDB" id="A0A2M8WV97"/>
<sequence length="300" mass="30865">MIGLLVALLALAAVFGALGKWQLDRAYERGHTAQQHTLDQRLADEEAAGPQGLGTVLPPQSTFTNAMVGELVEVSGAYEPDGQVLVPGRALDGRTGYLVVTPLRVTDDGTGGASWADLSGAPVLPVVRGWVAGTDTPTPPVPPAGTVHLTGYLQASEATTADDGLPAGQTRSVSSGALANRWGGPIYAGYLVVRPAADGGGTGAPTVTDAADAPVGVLVALPRPVAEGAGGVNFQSLSYAFQWWLFACFAVFVWWRIVRDHRDSERAAVGLTGGATGEPAEPGRRTAADEGIAGLPARRP</sequence>
<dbReference type="PROSITE" id="PS50895">
    <property type="entry name" value="SURF1"/>
    <property type="match status" value="1"/>
</dbReference>
<keyword evidence="4 6" id="KW-1133">Transmembrane helix</keyword>
<evidence type="ECO:0000256" key="5">
    <source>
        <dbReference type="ARBA" id="ARBA00023136"/>
    </source>
</evidence>
<dbReference type="EMBL" id="PGTZ01000006">
    <property type="protein sequence ID" value="PJI94851.1"/>
    <property type="molecule type" value="Genomic_DNA"/>
</dbReference>
<evidence type="ECO:0000313" key="8">
    <source>
        <dbReference type="EMBL" id="PJI94851.1"/>
    </source>
</evidence>
<dbReference type="InterPro" id="IPR045214">
    <property type="entry name" value="Surf1/Surf4"/>
</dbReference>
<evidence type="ECO:0000313" key="9">
    <source>
        <dbReference type="Proteomes" id="UP000231586"/>
    </source>
</evidence>
<keyword evidence="6" id="KW-1003">Cell membrane</keyword>
<evidence type="ECO:0000256" key="2">
    <source>
        <dbReference type="ARBA" id="ARBA00007165"/>
    </source>
</evidence>
<comment type="caution">
    <text evidence="6">Lacks conserved residue(s) required for the propagation of feature annotation.</text>
</comment>